<dbReference type="PANTHER" id="PTHR43244:SF2">
    <property type="entry name" value="CONSERVED HYPOTHETICAL ALANINE AND PROLINE-RICH PROTEIN"/>
    <property type="match status" value="1"/>
</dbReference>
<organism evidence="2">
    <name type="scientific">freshwater metagenome</name>
    <dbReference type="NCBI Taxonomy" id="449393"/>
    <lineage>
        <taxon>unclassified sequences</taxon>
        <taxon>metagenomes</taxon>
        <taxon>ecological metagenomes</taxon>
    </lineage>
</organism>
<proteinExistence type="predicted"/>
<dbReference type="GO" id="GO:0016705">
    <property type="term" value="F:oxidoreductase activity, acting on paired donors, with incorporation or reduction of molecular oxygen"/>
    <property type="evidence" value="ECO:0007669"/>
    <property type="project" value="InterPro"/>
</dbReference>
<gene>
    <name evidence="2" type="ORF">UFOPK1421_00177</name>
</gene>
<reference evidence="2" key="1">
    <citation type="submission" date="2020-05" db="EMBL/GenBank/DDBJ databases">
        <authorList>
            <person name="Chiriac C."/>
            <person name="Salcher M."/>
            <person name="Ghai R."/>
            <person name="Kavagutti S V."/>
        </authorList>
    </citation>
    <scope>NUCLEOTIDE SEQUENCE</scope>
</reference>
<dbReference type="InterPro" id="IPR050564">
    <property type="entry name" value="F420-G6PD/mer"/>
</dbReference>
<dbReference type="NCBIfam" id="TIGR03620">
    <property type="entry name" value="F420_MSMEG_4141"/>
    <property type="match status" value="1"/>
</dbReference>
<dbReference type="SUPFAM" id="SSF51679">
    <property type="entry name" value="Bacterial luciferase-like"/>
    <property type="match status" value="1"/>
</dbReference>
<dbReference type="InterPro" id="IPR011251">
    <property type="entry name" value="Luciferase-like_dom"/>
</dbReference>
<dbReference type="EMBL" id="CAEZSL010000011">
    <property type="protein sequence ID" value="CAB4533707.1"/>
    <property type="molecule type" value="Genomic_DNA"/>
</dbReference>
<dbReference type="AlphaFoldDB" id="A0A6J6B4V3"/>
<dbReference type="PANTHER" id="PTHR43244">
    <property type="match status" value="1"/>
</dbReference>
<dbReference type="Gene3D" id="3.20.20.30">
    <property type="entry name" value="Luciferase-like domain"/>
    <property type="match status" value="1"/>
</dbReference>
<sequence length="301" mass="32125">MTLTKNSLGKLGLWTFQLDMQPMKGAQKAAAQIEELGFGAVWVPEAVGREPFASCGLLLSATEKLIMGTGIASLHARSAMTMSAGQKTLTEAFPDRFLLGIGVSHQPAVEGFHGASYGKPYSNMVKYLDAMDRSLFFASGPTQTPARCLAALGPKMLKLAAEKTLGAHPYFVPVEHTPVARAILGPDALLAPEQAVVFSTNADEARAIARGHMSTYMGLPNYTNNLRRLGWGDEDLVTPNGPSDKLVDAIVAWGTLDDIHARIKAHLDGGADHVCVQVLSANPTAVTMNEFRELASLIPSL</sequence>
<dbReference type="Pfam" id="PF00296">
    <property type="entry name" value="Bac_luciferase"/>
    <property type="match status" value="1"/>
</dbReference>
<evidence type="ECO:0000313" key="2">
    <source>
        <dbReference type="EMBL" id="CAB4533707.1"/>
    </source>
</evidence>
<name>A0A6J6B4V3_9ZZZZ</name>
<accession>A0A6J6B4V3</accession>
<feature type="domain" description="Luciferase-like" evidence="1">
    <location>
        <begin position="22"/>
        <end position="272"/>
    </location>
</feature>
<dbReference type="InterPro" id="IPR036661">
    <property type="entry name" value="Luciferase-like_sf"/>
</dbReference>
<dbReference type="InterPro" id="IPR019922">
    <property type="entry name" value="Lucif-like_OxRdatse_MSMEG_4141"/>
</dbReference>
<protein>
    <submittedName>
        <fullName evidence="2">Unannotated protein</fullName>
    </submittedName>
</protein>
<evidence type="ECO:0000259" key="1">
    <source>
        <dbReference type="Pfam" id="PF00296"/>
    </source>
</evidence>